<dbReference type="InterPro" id="IPR036390">
    <property type="entry name" value="WH_DNA-bd_sf"/>
</dbReference>
<dbReference type="InterPro" id="IPR058546">
    <property type="entry name" value="RPS4B/Roq1-like_LRR"/>
</dbReference>
<dbReference type="Pfam" id="PF00931">
    <property type="entry name" value="NB-ARC"/>
    <property type="match status" value="1"/>
</dbReference>
<dbReference type="InterPro" id="IPR032675">
    <property type="entry name" value="LRR_dom_sf"/>
</dbReference>
<dbReference type="Pfam" id="PF01582">
    <property type="entry name" value="TIR"/>
    <property type="match status" value="1"/>
</dbReference>
<evidence type="ECO:0000256" key="5">
    <source>
        <dbReference type="SAM" id="MobiDB-lite"/>
    </source>
</evidence>
<dbReference type="InterPro" id="IPR027417">
    <property type="entry name" value="P-loop_NTPase"/>
</dbReference>
<feature type="region of interest" description="Disordered" evidence="5">
    <location>
        <begin position="1162"/>
        <end position="1183"/>
    </location>
</feature>
<evidence type="ECO:0000259" key="6">
    <source>
        <dbReference type="PROSITE" id="PS50104"/>
    </source>
</evidence>
<dbReference type="Pfam" id="PF23282">
    <property type="entry name" value="WHD_ROQ1"/>
    <property type="match status" value="1"/>
</dbReference>
<dbReference type="PRINTS" id="PR00364">
    <property type="entry name" value="DISEASERSIST"/>
</dbReference>
<dbReference type="InterPro" id="IPR035897">
    <property type="entry name" value="Toll_tir_struct_dom_sf"/>
</dbReference>
<dbReference type="Gene3D" id="1.10.8.430">
    <property type="entry name" value="Helical domain of apoptotic protease-activating factors"/>
    <property type="match status" value="1"/>
</dbReference>
<evidence type="ECO:0000256" key="1">
    <source>
        <dbReference type="ARBA" id="ARBA00022614"/>
    </source>
</evidence>
<keyword evidence="8" id="KW-1185">Reference proteome</keyword>
<proteinExistence type="predicted"/>
<gene>
    <name evidence="7" type="ORF">SO802_008116</name>
</gene>
<dbReference type="SUPFAM" id="SSF52200">
    <property type="entry name" value="Toll/Interleukin receptor TIR domain"/>
    <property type="match status" value="1"/>
</dbReference>
<protein>
    <recommendedName>
        <fullName evidence="6">TIR domain-containing protein</fullName>
    </recommendedName>
</protein>
<dbReference type="GO" id="GO:0007165">
    <property type="term" value="P:signal transduction"/>
    <property type="evidence" value="ECO:0007669"/>
    <property type="project" value="InterPro"/>
</dbReference>
<dbReference type="Gene3D" id="3.40.50.10140">
    <property type="entry name" value="Toll/interleukin-1 receptor homology (TIR) domain"/>
    <property type="match status" value="1"/>
</dbReference>
<organism evidence="7 8">
    <name type="scientific">Lithocarpus litseifolius</name>
    <dbReference type="NCBI Taxonomy" id="425828"/>
    <lineage>
        <taxon>Eukaryota</taxon>
        <taxon>Viridiplantae</taxon>
        <taxon>Streptophyta</taxon>
        <taxon>Embryophyta</taxon>
        <taxon>Tracheophyta</taxon>
        <taxon>Spermatophyta</taxon>
        <taxon>Magnoliopsida</taxon>
        <taxon>eudicotyledons</taxon>
        <taxon>Gunneridae</taxon>
        <taxon>Pentapetalae</taxon>
        <taxon>rosids</taxon>
        <taxon>fabids</taxon>
        <taxon>Fagales</taxon>
        <taxon>Fagaceae</taxon>
        <taxon>Lithocarpus</taxon>
    </lineage>
</organism>
<dbReference type="PANTHER" id="PTHR11017">
    <property type="entry name" value="LEUCINE-RICH REPEAT-CONTAINING PROTEIN"/>
    <property type="match status" value="1"/>
</dbReference>
<evidence type="ECO:0000256" key="2">
    <source>
        <dbReference type="ARBA" id="ARBA00022737"/>
    </source>
</evidence>
<dbReference type="Gene3D" id="3.40.50.300">
    <property type="entry name" value="P-loop containing nucleotide triphosphate hydrolases"/>
    <property type="match status" value="1"/>
</dbReference>
<dbReference type="Gene3D" id="3.80.10.10">
    <property type="entry name" value="Ribonuclease Inhibitor"/>
    <property type="match status" value="2"/>
</dbReference>
<keyword evidence="3" id="KW-0611">Plant defense</keyword>
<evidence type="ECO:0000256" key="4">
    <source>
        <dbReference type="ARBA" id="ARBA00023027"/>
    </source>
</evidence>
<dbReference type="InterPro" id="IPR000157">
    <property type="entry name" value="TIR_dom"/>
</dbReference>
<feature type="domain" description="TIR" evidence="6">
    <location>
        <begin position="8"/>
        <end position="165"/>
    </location>
</feature>
<dbReference type="SMART" id="SM00255">
    <property type="entry name" value="TIR"/>
    <property type="match status" value="1"/>
</dbReference>
<evidence type="ECO:0000256" key="3">
    <source>
        <dbReference type="ARBA" id="ARBA00022821"/>
    </source>
</evidence>
<dbReference type="SUPFAM" id="SSF52058">
    <property type="entry name" value="L domain-like"/>
    <property type="match status" value="1"/>
</dbReference>
<feature type="compositionally biased region" description="Polar residues" evidence="5">
    <location>
        <begin position="1122"/>
        <end position="1141"/>
    </location>
</feature>
<dbReference type="Proteomes" id="UP001459277">
    <property type="component" value="Unassembled WGS sequence"/>
</dbReference>
<dbReference type="PROSITE" id="PS50104">
    <property type="entry name" value="TIR"/>
    <property type="match status" value="1"/>
</dbReference>
<dbReference type="Pfam" id="PF23286">
    <property type="entry name" value="LRR_13"/>
    <property type="match status" value="1"/>
</dbReference>
<dbReference type="InterPro" id="IPR044974">
    <property type="entry name" value="Disease_R_plants"/>
</dbReference>
<dbReference type="InterPro" id="IPR002182">
    <property type="entry name" value="NB-ARC"/>
</dbReference>
<comment type="caution">
    <text evidence="7">The sequence shown here is derived from an EMBL/GenBank/DDBJ whole genome shotgun (WGS) entry which is preliminary data.</text>
</comment>
<sequence length="1183" mass="135073">MASSHQPKDFDVFLSFRGEDTRRGFVSHLFEALDRQGIQTFIDDNLPRGENISVELLKAIENSSASIIVFSKNYASSSWCLNELAKIIECSKKVLPVFYQVDPSEVRKQIGDFGNRLTELEKKIEDKTKVQRWRDALSKAANISGWNDKNSCTESELVKKIVEVILNSEKPSNVAIMQLVGINSRIEALTKLLDIESNDVRMVRITGLGGIGKTTIAKAIYNGFSNHFKAKSFLENVREWSKTDQGIIHLQETLLKGISEDKNLRVNSIYEGTTRINKIFRLKKVLIILDDVDNVDQIETLLGQCECFAFGSRIILTTRYKRLLANQNGLSTYDYEVEKLDKDEAIELFRKHAFPSNEVPKDYLELEKQAISYAKGLPLALKVMGRDLCEQTIHEWNDALDYYKTNLHEDIQKILRRSYEGLTENEKNIFLDIACFFKGYDMSYNMIKDVLKACGLNPYGIRKLIDKGLIDRYNNYLSMHDLLQQMGMDIVRQEAPQKPGERSRLWCYEEALDVVTENMGSDKIRSLILWSPTSESEEVQIKAQFCKMKNLRLLLIRNVRCCNGPLEYLPNGLSLLDWREYPFSSWPPSFFPKKLVVLNMPFILLEEPVLKQNFVSVTYVDFSSCNLITKIPDLSMTPNVTNLDLSFCHNLVEIDDTVGRLDKLEVWDLGYCEKLETLPNCLTMKSLTSFTLNGCRRIKKFPNILHEMKGVEYLQLVGNYTNELPPSFGNLIGLKGLIISSNSEMRRLIDSRCAQLPGSIYNLQHIERLVLNGEFIFPKNVEIDRQPMCASIGCSSKNVFPMLKQLQLVGFNIDSEIQFILNYCCLLSLEELEIEESKVVTLPESMSRYERLHTLIISGCDELREIRRLPHSIRRVDVTYCRSLDLQSFFQLLREIIGLPPNLPPCLGVTSHMLMFPHSSTMLPIGRNPLCEYSFEVDGDEYDIPNWFNHRRDGNLISFSIGPEFPTIALCTTFRIQDSYVDDYHLEFGYEFDYHVIISINGSERTFERKTIIGGWNFGRPCFSFSCKPQSSLQELFWDLQLTDRNHVEILCETFLSYRTEEIAPIVKRIGVHVECNCPPPQNPSIINRHHSSQSGLGLPMDTENGPDLGLSFDSSNVDGFDLGSSSEAQPVTPQIRSNPNPMAVTFSDLHTESGLKSLDKFLSGKSNVSGDDLTKDDIKSSR</sequence>
<name>A0AAW2D8K2_9ROSI</name>
<dbReference type="EMBL" id="JAZDWU010000003">
    <property type="protein sequence ID" value="KAL0006614.1"/>
    <property type="molecule type" value="Genomic_DNA"/>
</dbReference>
<dbReference type="GO" id="GO:0043531">
    <property type="term" value="F:ADP binding"/>
    <property type="evidence" value="ECO:0007669"/>
    <property type="project" value="InterPro"/>
</dbReference>
<dbReference type="FunFam" id="3.40.50.10140:FF:000007">
    <property type="entry name" value="Disease resistance protein (TIR-NBS-LRR class)"/>
    <property type="match status" value="1"/>
</dbReference>
<feature type="compositionally biased region" description="Basic and acidic residues" evidence="5">
    <location>
        <begin position="1173"/>
        <end position="1183"/>
    </location>
</feature>
<dbReference type="PANTHER" id="PTHR11017:SF570">
    <property type="entry name" value="DISEASE RESISTANCE PROTEIN (TIR-NBS CLASS)-RELATED"/>
    <property type="match status" value="1"/>
</dbReference>
<dbReference type="SUPFAM" id="SSF52540">
    <property type="entry name" value="P-loop containing nucleoside triphosphate hydrolases"/>
    <property type="match status" value="1"/>
</dbReference>
<accession>A0AAW2D8K2</accession>
<keyword evidence="2" id="KW-0677">Repeat</keyword>
<dbReference type="SUPFAM" id="SSF46785">
    <property type="entry name" value="Winged helix' DNA-binding domain"/>
    <property type="match status" value="1"/>
</dbReference>
<evidence type="ECO:0000313" key="8">
    <source>
        <dbReference type="Proteomes" id="UP001459277"/>
    </source>
</evidence>
<dbReference type="InterPro" id="IPR058192">
    <property type="entry name" value="WHD_ROQ1-like"/>
</dbReference>
<evidence type="ECO:0000313" key="7">
    <source>
        <dbReference type="EMBL" id="KAL0006614.1"/>
    </source>
</evidence>
<dbReference type="InterPro" id="IPR042197">
    <property type="entry name" value="Apaf_helical"/>
</dbReference>
<reference evidence="7 8" key="1">
    <citation type="submission" date="2024-01" db="EMBL/GenBank/DDBJ databases">
        <title>A telomere-to-telomere, gap-free genome of sweet tea (Lithocarpus litseifolius).</title>
        <authorList>
            <person name="Zhou J."/>
        </authorList>
    </citation>
    <scope>NUCLEOTIDE SEQUENCE [LARGE SCALE GENOMIC DNA]</scope>
    <source>
        <strain evidence="7">Zhou-2022a</strain>
        <tissue evidence="7">Leaf</tissue>
    </source>
</reference>
<keyword evidence="4" id="KW-0520">NAD</keyword>
<keyword evidence="1" id="KW-0433">Leucine-rich repeat</keyword>
<dbReference type="GO" id="GO:0006952">
    <property type="term" value="P:defense response"/>
    <property type="evidence" value="ECO:0007669"/>
    <property type="project" value="UniProtKB-KW"/>
</dbReference>
<feature type="region of interest" description="Disordered" evidence="5">
    <location>
        <begin position="1122"/>
        <end position="1146"/>
    </location>
</feature>
<dbReference type="AlphaFoldDB" id="A0AAW2D8K2"/>